<protein>
    <submittedName>
        <fullName evidence="3">Two-component system response regulator</fullName>
    </submittedName>
</protein>
<gene>
    <name evidence="3" type="ORF">BTO13_06375</name>
</gene>
<dbReference type="InterPro" id="IPR052893">
    <property type="entry name" value="TCS_response_regulator"/>
</dbReference>
<dbReference type="PANTHER" id="PTHR44520">
    <property type="entry name" value="RESPONSE REGULATOR RCP1-RELATED"/>
    <property type="match status" value="1"/>
</dbReference>
<sequence length="143" mass="16417">MNFSQAHILLVEDNEGDILLTTEAFEESNINPKISVARNGQEALDFLYKTGDFINAEKPDLILLDINMPILNGHEVLEKIKNDSHLKKIPVIMLTTSSNQQDIDRAYKNHANSYITKPIEIQDFLETIQKIEEFWFKISNLAE</sequence>
<dbReference type="Pfam" id="PF00072">
    <property type="entry name" value="Response_reg"/>
    <property type="match status" value="1"/>
</dbReference>
<dbReference type="RefSeq" id="WP_105046037.1">
    <property type="nucleotide sequence ID" value="NZ_CP150662.1"/>
</dbReference>
<dbReference type="AlphaFoldDB" id="A0A2S7WBA4"/>
<dbReference type="PANTHER" id="PTHR44520:SF2">
    <property type="entry name" value="RESPONSE REGULATOR RCP1"/>
    <property type="match status" value="1"/>
</dbReference>
<dbReference type="SMART" id="SM00448">
    <property type="entry name" value="REC"/>
    <property type="match status" value="1"/>
</dbReference>
<comment type="caution">
    <text evidence="3">The sequence shown here is derived from an EMBL/GenBank/DDBJ whole genome shotgun (WGS) entry which is preliminary data.</text>
</comment>
<dbReference type="SUPFAM" id="SSF52172">
    <property type="entry name" value="CheY-like"/>
    <property type="match status" value="1"/>
</dbReference>
<proteinExistence type="predicted"/>
<dbReference type="InterPro" id="IPR001789">
    <property type="entry name" value="Sig_transdc_resp-reg_receiver"/>
</dbReference>
<organism evidence="3 4">
    <name type="scientific">Polaribacter gangjinensis</name>
    <dbReference type="NCBI Taxonomy" id="574710"/>
    <lineage>
        <taxon>Bacteria</taxon>
        <taxon>Pseudomonadati</taxon>
        <taxon>Bacteroidota</taxon>
        <taxon>Flavobacteriia</taxon>
        <taxon>Flavobacteriales</taxon>
        <taxon>Flavobacteriaceae</taxon>
    </lineage>
</organism>
<accession>A0A2S7WBA4</accession>
<dbReference type="Gene3D" id="3.40.50.2300">
    <property type="match status" value="1"/>
</dbReference>
<dbReference type="GO" id="GO:0000160">
    <property type="term" value="P:phosphorelay signal transduction system"/>
    <property type="evidence" value="ECO:0007669"/>
    <property type="project" value="InterPro"/>
</dbReference>
<dbReference type="CDD" id="cd17557">
    <property type="entry name" value="REC_Rcp-like"/>
    <property type="match status" value="1"/>
</dbReference>
<dbReference type="PROSITE" id="PS50110">
    <property type="entry name" value="RESPONSE_REGULATORY"/>
    <property type="match status" value="1"/>
</dbReference>
<dbReference type="EMBL" id="MSCL01000001">
    <property type="protein sequence ID" value="PQJ74893.1"/>
    <property type="molecule type" value="Genomic_DNA"/>
</dbReference>
<feature type="domain" description="Response regulatory" evidence="2">
    <location>
        <begin position="7"/>
        <end position="132"/>
    </location>
</feature>
<reference evidence="3 4" key="1">
    <citation type="submission" date="2016-12" db="EMBL/GenBank/DDBJ databases">
        <title>Trade-off between light-utilization and light-protection in marine flavobacteria.</title>
        <authorList>
            <person name="Kumagai Y."/>
            <person name="Yoshizawa S."/>
            <person name="Kogure K."/>
            <person name="Iwasaki W."/>
        </authorList>
    </citation>
    <scope>NUCLEOTIDE SEQUENCE [LARGE SCALE GENOMIC DNA]</scope>
    <source>
        <strain evidence="3 4">KCTC 22729</strain>
    </source>
</reference>
<evidence type="ECO:0000256" key="1">
    <source>
        <dbReference type="PROSITE-ProRule" id="PRU00169"/>
    </source>
</evidence>
<evidence type="ECO:0000259" key="2">
    <source>
        <dbReference type="PROSITE" id="PS50110"/>
    </source>
</evidence>
<name>A0A2S7WBA4_9FLAO</name>
<dbReference type="Proteomes" id="UP000237608">
    <property type="component" value="Unassembled WGS sequence"/>
</dbReference>
<evidence type="ECO:0000313" key="4">
    <source>
        <dbReference type="Proteomes" id="UP000237608"/>
    </source>
</evidence>
<dbReference type="InterPro" id="IPR011006">
    <property type="entry name" value="CheY-like_superfamily"/>
</dbReference>
<keyword evidence="4" id="KW-1185">Reference proteome</keyword>
<feature type="modified residue" description="4-aspartylphosphate" evidence="1">
    <location>
        <position position="65"/>
    </location>
</feature>
<dbReference type="OrthoDB" id="7631574at2"/>
<evidence type="ECO:0000313" key="3">
    <source>
        <dbReference type="EMBL" id="PQJ74893.1"/>
    </source>
</evidence>
<keyword evidence="1" id="KW-0597">Phosphoprotein</keyword>